<dbReference type="OrthoDB" id="5793213at2"/>
<dbReference type="GeneID" id="95552026"/>
<dbReference type="RefSeq" id="WP_085229796.1">
    <property type="nucleotide sequence ID" value="NZ_BSQD01000014.1"/>
</dbReference>
<evidence type="ECO:0000313" key="1">
    <source>
        <dbReference type="EMBL" id="SMF70224.1"/>
    </source>
</evidence>
<dbReference type="SUPFAM" id="SSF53300">
    <property type="entry name" value="vWA-like"/>
    <property type="match status" value="1"/>
</dbReference>
<name>A0A1X7GIE5_TRICW</name>
<dbReference type="InterPro" id="IPR036465">
    <property type="entry name" value="vWFA_dom_sf"/>
</dbReference>
<gene>
    <name evidence="1" type="ORF">SAMN06295900_11640</name>
</gene>
<dbReference type="InterPro" id="IPR052989">
    <property type="entry name" value="Mg-chelatase_DI-like"/>
</dbReference>
<dbReference type="AlphaFoldDB" id="A0A1X7GIE5"/>
<accession>A0A1X7GIE5</accession>
<dbReference type="STRING" id="28094.SAMN06295900_11640"/>
<proteinExistence type="predicted"/>
<dbReference type="Gene3D" id="3.40.50.410">
    <property type="entry name" value="von Willebrand factor, type A domain"/>
    <property type="match status" value="1"/>
</dbReference>
<dbReference type="Proteomes" id="UP000192911">
    <property type="component" value="Unassembled WGS sequence"/>
</dbReference>
<dbReference type="EMBL" id="FXAH01000016">
    <property type="protein sequence ID" value="SMF70224.1"/>
    <property type="molecule type" value="Genomic_DNA"/>
</dbReference>
<evidence type="ECO:0000313" key="2">
    <source>
        <dbReference type="Proteomes" id="UP000192911"/>
    </source>
</evidence>
<organism evidence="1 2">
    <name type="scientific">Trinickia caryophylli</name>
    <name type="common">Paraburkholderia caryophylli</name>
    <dbReference type="NCBI Taxonomy" id="28094"/>
    <lineage>
        <taxon>Bacteria</taxon>
        <taxon>Pseudomonadati</taxon>
        <taxon>Pseudomonadota</taxon>
        <taxon>Betaproteobacteria</taxon>
        <taxon>Burkholderiales</taxon>
        <taxon>Burkholderiaceae</taxon>
        <taxon>Trinickia</taxon>
    </lineage>
</organism>
<dbReference type="PANTHER" id="PTHR35023">
    <property type="entry name" value="CHELATASE-RELATED"/>
    <property type="match status" value="1"/>
</dbReference>
<dbReference type="PANTHER" id="PTHR35023:SF1">
    <property type="entry name" value="MG-PROTOPORPHYRIN IX CHELATASE"/>
    <property type="match status" value="1"/>
</dbReference>
<sequence>MPSARIAWLPTLARKRDKPLSAGHLRFAAMESRAGVLHCFLLDCSASMLGDEGLKTAKGLLLASFDRAAALREQAALICFGGAGTALRFGPAVPRWWNERWLRPIGAGGGTPFSRGIAAASQLLERARARQPQLQCVLWIFTDGRSSEQPVRPKSADRIVFVDCERGRLRLERCRTLAAAWGAECVGVDEIIGAPSASY</sequence>
<reference evidence="2" key="1">
    <citation type="submission" date="2017-04" db="EMBL/GenBank/DDBJ databases">
        <authorList>
            <person name="Varghese N."/>
            <person name="Submissions S."/>
        </authorList>
    </citation>
    <scope>NUCLEOTIDE SEQUENCE [LARGE SCALE GENOMIC DNA]</scope>
    <source>
        <strain evidence="2">Ballard 720</strain>
    </source>
</reference>
<keyword evidence="2" id="KW-1185">Reference proteome</keyword>
<protein>
    <submittedName>
        <fullName evidence="1">Magnesium chelatase subunit ChlD-like protein</fullName>
    </submittedName>
</protein>